<protein>
    <submittedName>
        <fullName evidence="1">Uncharacterized protein</fullName>
    </submittedName>
</protein>
<dbReference type="EMBL" id="GGEC01034442">
    <property type="protein sequence ID" value="MBX14926.1"/>
    <property type="molecule type" value="Transcribed_RNA"/>
</dbReference>
<sequence length="18" mass="2166">MAIYYLCHHMQLTNLKVS</sequence>
<proteinExistence type="predicted"/>
<name>A0A2P2LAB8_RHIMU</name>
<reference evidence="1" key="1">
    <citation type="submission" date="2018-02" db="EMBL/GenBank/DDBJ databases">
        <title>Rhizophora mucronata_Transcriptome.</title>
        <authorList>
            <person name="Meera S.P."/>
            <person name="Sreeshan A."/>
            <person name="Augustine A."/>
        </authorList>
    </citation>
    <scope>NUCLEOTIDE SEQUENCE</scope>
    <source>
        <tissue evidence="1">Leaf</tissue>
    </source>
</reference>
<evidence type="ECO:0000313" key="1">
    <source>
        <dbReference type="EMBL" id="MBX14926.1"/>
    </source>
</evidence>
<accession>A0A2P2LAB8</accession>
<dbReference type="AlphaFoldDB" id="A0A2P2LAB8"/>
<organism evidence="1">
    <name type="scientific">Rhizophora mucronata</name>
    <name type="common">Asiatic mangrove</name>
    <dbReference type="NCBI Taxonomy" id="61149"/>
    <lineage>
        <taxon>Eukaryota</taxon>
        <taxon>Viridiplantae</taxon>
        <taxon>Streptophyta</taxon>
        <taxon>Embryophyta</taxon>
        <taxon>Tracheophyta</taxon>
        <taxon>Spermatophyta</taxon>
        <taxon>Magnoliopsida</taxon>
        <taxon>eudicotyledons</taxon>
        <taxon>Gunneridae</taxon>
        <taxon>Pentapetalae</taxon>
        <taxon>rosids</taxon>
        <taxon>fabids</taxon>
        <taxon>Malpighiales</taxon>
        <taxon>Rhizophoraceae</taxon>
        <taxon>Rhizophora</taxon>
    </lineage>
</organism>